<dbReference type="AlphaFoldDB" id="A0A3E0G6J1"/>
<dbReference type="EMBL" id="QUNO01000049">
    <property type="protein sequence ID" value="REH17417.1"/>
    <property type="molecule type" value="Genomic_DNA"/>
</dbReference>
<keyword evidence="2" id="KW-1185">Reference proteome</keyword>
<sequence length="153" mass="15970">MLTRRLTAVLAATCAVTSSNIYLLRTVLGQVAADLRIGEGAAGIVLLVPLGGIRDRRCGTQAGTPVEVGVLGEELTQQQVGLAAPTLNVRRKQPVAATFDRADAPAQPVGDLVQRHPVAQPLDELLVFAIGPDLAGPARGKLADHITYHSDPA</sequence>
<gene>
    <name evidence="1" type="ORF">BCF44_1494</name>
</gene>
<comment type="caution">
    <text evidence="1">The sequence shown here is derived from an EMBL/GenBank/DDBJ whole genome shotgun (WGS) entry which is preliminary data.</text>
</comment>
<accession>A0A3E0G6J1</accession>
<evidence type="ECO:0000313" key="1">
    <source>
        <dbReference type="EMBL" id="REH17417.1"/>
    </source>
</evidence>
<reference evidence="1 2" key="1">
    <citation type="submission" date="2018-08" db="EMBL/GenBank/DDBJ databases">
        <title>Genomic Encyclopedia of Archaeal and Bacterial Type Strains, Phase II (KMG-II): from individual species to whole genera.</title>
        <authorList>
            <person name="Goeker M."/>
        </authorList>
    </citation>
    <scope>NUCLEOTIDE SEQUENCE [LARGE SCALE GENOMIC DNA]</scope>
    <source>
        <strain evidence="1 2">DSM 45791</strain>
    </source>
</reference>
<dbReference type="Proteomes" id="UP000256269">
    <property type="component" value="Unassembled WGS sequence"/>
</dbReference>
<name>A0A3E0G6J1_9PSEU</name>
<organism evidence="1 2">
    <name type="scientific">Kutzneria buriramensis</name>
    <dbReference type="NCBI Taxonomy" id="1045776"/>
    <lineage>
        <taxon>Bacteria</taxon>
        <taxon>Bacillati</taxon>
        <taxon>Actinomycetota</taxon>
        <taxon>Actinomycetes</taxon>
        <taxon>Pseudonocardiales</taxon>
        <taxon>Pseudonocardiaceae</taxon>
        <taxon>Kutzneria</taxon>
    </lineage>
</organism>
<evidence type="ECO:0000313" key="2">
    <source>
        <dbReference type="Proteomes" id="UP000256269"/>
    </source>
</evidence>
<proteinExistence type="predicted"/>
<protein>
    <submittedName>
        <fullName evidence="1">Uncharacterized protein</fullName>
    </submittedName>
</protein>